<keyword evidence="3" id="KW-1185">Reference proteome</keyword>
<accession>A0A2I0I266</accession>
<evidence type="ECO:0000313" key="3">
    <source>
        <dbReference type="Proteomes" id="UP000233551"/>
    </source>
</evidence>
<gene>
    <name evidence="2" type="ORF">CRG98_041527</name>
</gene>
<comment type="caution">
    <text evidence="2">The sequence shown here is derived from an EMBL/GenBank/DDBJ whole genome shotgun (WGS) entry which is preliminary data.</text>
</comment>
<protein>
    <submittedName>
        <fullName evidence="2">Uncharacterized protein</fullName>
    </submittedName>
</protein>
<proteinExistence type="predicted"/>
<dbReference type="AlphaFoldDB" id="A0A2I0I266"/>
<evidence type="ECO:0000256" key="1">
    <source>
        <dbReference type="SAM" id="MobiDB-lite"/>
    </source>
</evidence>
<sequence>METNDPDSTRGIEIAESSSDCESVAAEPEREPELSSCYGVGAVAERRNCCGAALLRSAVGLPFFSGFELLCFGLLR</sequence>
<organism evidence="2 3">
    <name type="scientific">Punica granatum</name>
    <name type="common">Pomegranate</name>
    <dbReference type="NCBI Taxonomy" id="22663"/>
    <lineage>
        <taxon>Eukaryota</taxon>
        <taxon>Viridiplantae</taxon>
        <taxon>Streptophyta</taxon>
        <taxon>Embryophyta</taxon>
        <taxon>Tracheophyta</taxon>
        <taxon>Spermatophyta</taxon>
        <taxon>Magnoliopsida</taxon>
        <taxon>eudicotyledons</taxon>
        <taxon>Gunneridae</taxon>
        <taxon>Pentapetalae</taxon>
        <taxon>rosids</taxon>
        <taxon>malvids</taxon>
        <taxon>Myrtales</taxon>
        <taxon>Lythraceae</taxon>
        <taxon>Punica</taxon>
    </lineage>
</organism>
<feature type="region of interest" description="Disordered" evidence="1">
    <location>
        <begin position="1"/>
        <end position="28"/>
    </location>
</feature>
<name>A0A2I0I266_PUNGR</name>
<dbReference type="Proteomes" id="UP000233551">
    <property type="component" value="Unassembled WGS sequence"/>
</dbReference>
<reference evidence="2 3" key="1">
    <citation type="submission" date="2017-11" db="EMBL/GenBank/DDBJ databases">
        <title>De-novo sequencing of pomegranate (Punica granatum L.) genome.</title>
        <authorList>
            <person name="Akparov Z."/>
            <person name="Amiraslanov A."/>
            <person name="Hajiyeva S."/>
            <person name="Abbasov M."/>
            <person name="Kaur K."/>
            <person name="Hamwieh A."/>
            <person name="Solovyev V."/>
            <person name="Salamov A."/>
            <person name="Braich B."/>
            <person name="Kosarev P."/>
            <person name="Mahmoud A."/>
            <person name="Hajiyev E."/>
            <person name="Babayeva S."/>
            <person name="Izzatullayeva V."/>
            <person name="Mammadov A."/>
            <person name="Mammadov A."/>
            <person name="Sharifova S."/>
            <person name="Ojaghi J."/>
            <person name="Eynullazada K."/>
            <person name="Bayramov B."/>
            <person name="Abdulazimova A."/>
            <person name="Shahmuradov I."/>
        </authorList>
    </citation>
    <scope>NUCLEOTIDE SEQUENCE [LARGE SCALE GENOMIC DNA]</scope>
    <source>
        <strain evidence="3">cv. AG2017</strain>
        <tissue evidence="2">Leaf</tissue>
    </source>
</reference>
<evidence type="ECO:0000313" key="2">
    <source>
        <dbReference type="EMBL" id="PKI38058.1"/>
    </source>
</evidence>
<dbReference type="EMBL" id="PGOL01004226">
    <property type="protein sequence ID" value="PKI38058.1"/>
    <property type="molecule type" value="Genomic_DNA"/>
</dbReference>